<dbReference type="Gene3D" id="3.40.50.1820">
    <property type="entry name" value="alpha/beta hydrolase"/>
    <property type="match status" value="2"/>
</dbReference>
<sequence length="220" mass="24977">MEMNKKGENNKHFVLVHGFCLGAWCWYKLVSMLKLSGHRVSALDLGGCGVHPKQLHQISSISDYLQPLMDFMADLPDDQRVVLVGHSIGGIPIALAMERFPEKISVAVFVTAYMPSWTDPPATLIQEDLELGKMLIRPNLFFLDEMSKESLLSEDRYGSIKRCYIVCEEDEVMEEEFQRYNIEKSPPDDVVSIPGAGHMAMLTKPKELCFYLLELADKYN</sequence>
<dbReference type="InterPro" id="IPR000073">
    <property type="entry name" value="AB_hydrolase_1"/>
</dbReference>
<dbReference type="SUPFAM" id="SSF53474">
    <property type="entry name" value="alpha/beta-Hydrolases"/>
    <property type="match status" value="1"/>
</dbReference>
<dbReference type="GO" id="GO:0080032">
    <property type="term" value="F:methyl jasmonate esterase activity"/>
    <property type="evidence" value="ECO:0007669"/>
    <property type="project" value="TreeGrafter"/>
</dbReference>
<keyword evidence="1" id="KW-0812">Transmembrane</keyword>
<keyword evidence="1" id="KW-1133">Transmembrane helix</keyword>
<evidence type="ECO:0000259" key="2">
    <source>
        <dbReference type="Pfam" id="PF12697"/>
    </source>
</evidence>
<dbReference type="InterPro" id="IPR045889">
    <property type="entry name" value="MES/HNL"/>
</dbReference>
<dbReference type="PANTHER" id="PTHR10992">
    <property type="entry name" value="METHYLESTERASE FAMILY MEMBER"/>
    <property type="match status" value="1"/>
</dbReference>
<dbReference type="Proteomes" id="UP000826271">
    <property type="component" value="Unassembled WGS sequence"/>
</dbReference>
<reference evidence="3" key="1">
    <citation type="submission" date="2019-10" db="EMBL/GenBank/DDBJ databases">
        <authorList>
            <person name="Zhang R."/>
            <person name="Pan Y."/>
            <person name="Wang J."/>
            <person name="Ma R."/>
            <person name="Yu S."/>
        </authorList>
    </citation>
    <scope>NUCLEOTIDE SEQUENCE</scope>
    <source>
        <strain evidence="3">LA-IB0</strain>
        <tissue evidence="3">Leaf</tissue>
    </source>
</reference>
<dbReference type="GO" id="GO:0009696">
    <property type="term" value="P:salicylic acid metabolic process"/>
    <property type="evidence" value="ECO:0007669"/>
    <property type="project" value="TreeGrafter"/>
</dbReference>
<evidence type="ECO:0000256" key="1">
    <source>
        <dbReference type="SAM" id="Phobius"/>
    </source>
</evidence>
<accession>A0AAV6XZ19</accession>
<feature type="domain" description="AB hydrolase-1" evidence="2">
    <location>
        <begin position="13"/>
        <end position="208"/>
    </location>
</feature>
<dbReference type="GO" id="GO:0080030">
    <property type="term" value="F:methyl indole-3-acetate esterase activity"/>
    <property type="evidence" value="ECO:0007669"/>
    <property type="project" value="TreeGrafter"/>
</dbReference>
<dbReference type="EMBL" id="WHWC01000004">
    <property type="protein sequence ID" value="KAG8384443.1"/>
    <property type="molecule type" value="Genomic_DNA"/>
</dbReference>
<proteinExistence type="predicted"/>
<dbReference type="Pfam" id="PF12697">
    <property type="entry name" value="Abhydrolase_6"/>
    <property type="match status" value="1"/>
</dbReference>
<comment type="caution">
    <text evidence="3">The sequence shown here is derived from an EMBL/GenBank/DDBJ whole genome shotgun (WGS) entry which is preliminary data.</text>
</comment>
<feature type="transmembrane region" description="Helical" evidence="1">
    <location>
        <begin position="12"/>
        <end position="30"/>
    </location>
</feature>
<gene>
    <name evidence="3" type="ORF">BUALT_Bualt04G0118400</name>
</gene>
<protein>
    <recommendedName>
        <fullName evidence="2">AB hydrolase-1 domain-containing protein</fullName>
    </recommendedName>
</protein>
<name>A0AAV6XZ19_9LAMI</name>
<evidence type="ECO:0000313" key="3">
    <source>
        <dbReference type="EMBL" id="KAG8384443.1"/>
    </source>
</evidence>
<evidence type="ECO:0000313" key="4">
    <source>
        <dbReference type="Proteomes" id="UP000826271"/>
    </source>
</evidence>
<keyword evidence="1" id="KW-0472">Membrane</keyword>
<dbReference type="GO" id="GO:0080031">
    <property type="term" value="F:methyl salicylate esterase activity"/>
    <property type="evidence" value="ECO:0007669"/>
    <property type="project" value="TreeGrafter"/>
</dbReference>
<dbReference type="GO" id="GO:0009694">
    <property type="term" value="P:jasmonic acid metabolic process"/>
    <property type="evidence" value="ECO:0007669"/>
    <property type="project" value="TreeGrafter"/>
</dbReference>
<organism evidence="3 4">
    <name type="scientific">Buddleja alternifolia</name>
    <dbReference type="NCBI Taxonomy" id="168488"/>
    <lineage>
        <taxon>Eukaryota</taxon>
        <taxon>Viridiplantae</taxon>
        <taxon>Streptophyta</taxon>
        <taxon>Embryophyta</taxon>
        <taxon>Tracheophyta</taxon>
        <taxon>Spermatophyta</taxon>
        <taxon>Magnoliopsida</taxon>
        <taxon>eudicotyledons</taxon>
        <taxon>Gunneridae</taxon>
        <taxon>Pentapetalae</taxon>
        <taxon>asterids</taxon>
        <taxon>lamiids</taxon>
        <taxon>Lamiales</taxon>
        <taxon>Scrophulariaceae</taxon>
        <taxon>Buddlejeae</taxon>
        <taxon>Buddleja</taxon>
    </lineage>
</organism>
<dbReference type="InterPro" id="IPR029058">
    <property type="entry name" value="AB_hydrolase_fold"/>
</dbReference>
<dbReference type="PANTHER" id="PTHR10992:SF943">
    <property type="entry name" value="METHYLESTERASE 10"/>
    <property type="match status" value="1"/>
</dbReference>
<keyword evidence="4" id="KW-1185">Reference proteome</keyword>
<dbReference type="AlphaFoldDB" id="A0AAV6XZ19"/>